<evidence type="ECO:0000256" key="3">
    <source>
        <dbReference type="SAM" id="SignalP"/>
    </source>
</evidence>
<dbReference type="EMBL" id="CAMXCT020000076">
    <property type="protein sequence ID" value="CAL1126820.1"/>
    <property type="molecule type" value="Genomic_DNA"/>
</dbReference>
<reference evidence="6" key="1">
    <citation type="submission" date="2022-10" db="EMBL/GenBank/DDBJ databases">
        <authorList>
            <person name="Chen Y."/>
            <person name="Dougan E. K."/>
            <person name="Chan C."/>
            <person name="Rhodes N."/>
            <person name="Thang M."/>
        </authorList>
    </citation>
    <scope>NUCLEOTIDE SEQUENCE</scope>
</reference>
<keyword evidence="2" id="KW-1015">Disulfide bond</keyword>
<dbReference type="Gene3D" id="3.90.550.10">
    <property type="entry name" value="Spore Coat Polysaccharide Biosynthesis Protein SpsA, Chain A"/>
    <property type="match status" value="1"/>
</dbReference>
<dbReference type="PANTHER" id="PTHR11675:SF119">
    <property type="entry name" value="POLYPEPTIDE N-ACETYLGALACTOSAMINYLTRANSFERASE 2"/>
    <property type="match status" value="1"/>
</dbReference>
<comment type="caution">
    <text evidence="6">The sequence shown here is derived from an EMBL/GenBank/DDBJ whole genome shotgun (WGS) entry which is preliminary data.</text>
</comment>
<evidence type="ECO:0000313" key="7">
    <source>
        <dbReference type="EMBL" id="CAL4760757.1"/>
    </source>
</evidence>
<dbReference type="GO" id="GO:0004653">
    <property type="term" value="F:polypeptide N-acetylgalactosaminyltransferase activity"/>
    <property type="evidence" value="ECO:0007669"/>
    <property type="project" value="TreeGrafter"/>
</dbReference>
<dbReference type="Pfam" id="PF00535">
    <property type="entry name" value="Glycos_transf_2"/>
    <property type="match status" value="1"/>
</dbReference>
<gene>
    <name evidence="6" type="ORF">C1SCF055_LOCUS1951</name>
</gene>
<keyword evidence="8" id="KW-1185">Reference proteome</keyword>
<organism evidence="6">
    <name type="scientific">Cladocopium goreaui</name>
    <dbReference type="NCBI Taxonomy" id="2562237"/>
    <lineage>
        <taxon>Eukaryota</taxon>
        <taxon>Sar</taxon>
        <taxon>Alveolata</taxon>
        <taxon>Dinophyceae</taxon>
        <taxon>Suessiales</taxon>
        <taxon>Symbiodiniaceae</taxon>
        <taxon>Cladocopium</taxon>
    </lineage>
</organism>
<evidence type="ECO:0000256" key="1">
    <source>
        <dbReference type="ARBA" id="ARBA00022679"/>
    </source>
</evidence>
<dbReference type="InterPro" id="IPR001173">
    <property type="entry name" value="Glyco_trans_2-like"/>
</dbReference>
<dbReference type="GO" id="GO:0006493">
    <property type="term" value="P:protein O-linked glycosylation"/>
    <property type="evidence" value="ECO:0007669"/>
    <property type="project" value="TreeGrafter"/>
</dbReference>
<dbReference type="Pfam" id="PF02709">
    <property type="entry name" value="Glyco_transf_7C"/>
    <property type="match status" value="1"/>
</dbReference>
<evidence type="ECO:0000256" key="2">
    <source>
        <dbReference type="ARBA" id="ARBA00023157"/>
    </source>
</evidence>
<feature type="domain" description="Galactosyltransferase C-terminal" evidence="5">
    <location>
        <begin position="249"/>
        <end position="309"/>
    </location>
</feature>
<dbReference type="AlphaFoldDB" id="A0A9P1FG44"/>
<protein>
    <submittedName>
        <fullName evidence="7">Polypeptide N-acetylgalactosaminyltransferase 4 (Pp-GaNTase 4) (Protein-UDP acetylgalactosaminyltransferas e 4) (UDP-GalNAc:polypeptide N-acetylgalactosaminyltransferase 4)</fullName>
    </submittedName>
</protein>
<sequence length="441" mass="51087">MVMATLAILMPPLLAMVFFPTPEDEGFLPSLPKDLWSRKCPVRVSTLGIWAIKIIIPYYHEEWFRIQMTLRSILRHTDMQRIEEILLVSDGNDQQGIFERELKAMHQKVQVIVNEENKGLIVTKMETAARATAPVLMFLEPHVVVTPQWLEPLLARLEEEPKALVMPSLDVLNKDRLDWADWEGDAKEGLSSDMTTYMRMQFLYWRFEWNLNLIVARRKTANGSPSIFAFDRLALEADNPLRKDVDTSAPYPSPATSGGIYAIRKEWWDHLEFFDPELIRWGGDHVEASHKVWRCGGRIEIHPCSRVGHWFREEKDRPYTVQVPDVVRNYKRLAEVWLDGHRKSFYKVKPEAQSMHIGTLKEMKAARERLKCHDMDWYLKHVDVELAWEEDHICIPGASKAQFGCDSAAAPQRSTLDKVMSTQEFRKAQNALSADLRLPLP</sequence>
<dbReference type="GO" id="GO:0005794">
    <property type="term" value="C:Golgi apparatus"/>
    <property type="evidence" value="ECO:0007669"/>
    <property type="project" value="TreeGrafter"/>
</dbReference>
<dbReference type="EMBL" id="CAMXCT030000076">
    <property type="protein sequence ID" value="CAL4760757.1"/>
    <property type="molecule type" value="Genomic_DNA"/>
</dbReference>
<reference evidence="7 8" key="2">
    <citation type="submission" date="2024-05" db="EMBL/GenBank/DDBJ databases">
        <authorList>
            <person name="Chen Y."/>
            <person name="Shah S."/>
            <person name="Dougan E. K."/>
            <person name="Thang M."/>
            <person name="Chan C."/>
        </authorList>
    </citation>
    <scope>NUCLEOTIDE SEQUENCE [LARGE SCALE GENOMIC DNA]</scope>
</reference>
<keyword evidence="1" id="KW-0808">Transferase</keyword>
<dbReference type="EMBL" id="CAMXCT010000076">
    <property type="protein sequence ID" value="CAI3973445.1"/>
    <property type="molecule type" value="Genomic_DNA"/>
</dbReference>
<dbReference type="PANTHER" id="PTHR11675">
    <property type="entry name" value="N-ACETYLGALACTOSAMINYLTRANSFERASE"/>
    <property type="match status" value="1"/>
</dbReference>
<feature type="domain" description="Glycosyltransferase 2-like" evidence="4">
    <location>
        <begin position="54"/>
        <end position="180"/>
    </location>
</feature>
<evidence type="ECO:0000259" key="4">
    <source>
        <dbReference type="Pfam" id="PF00535"/>
    </source>
</evidence>
<dbReference type="Proteomes" id="UP001152797">
    <property type="component" value="Unassembled WGS sequence"/>
</dbReference>
<evidence type="ECO:0000313" key="8">
    <source>
        <dbReference type="Proteomes" id="UP001152797"/>
    </source>
</evidence>
<evidence type="ECO:0000259" key="5">
    <source>
        <dbReference type="Pfam" id="PF02709"/>
    </source>
</evidence>
<evidence type="ECO:0000313" key="6">
    <source>
        <dbReference type="EMBL" id="CAI3973445.1"/>
    </source>
</evidence>
<dbReference type="InterPro" id="IPR027791">
    <property type="entry name" value="Galactosyl_T_C"/>
</dbReference>
<dbReference type="OrthoDB" id="9982049at2759"/>
<proteinExistence type="predicted"/>
<dbReference type="InterPro" id="IPR029044">
    <property type="entry name" value="Nucleotide-diphossugar_trans"/>
</dbReference>
<name>A0A9P1FG44_9DINO</name>
<feature type="signal peptide" evidence="3">
    <location>
        <begin position="1"/>
        <end position="15"/>
    </location>
</feature>
<accession>A0A9P1FG44</accession>
<dbReference type="SUPFAM" id="SSF53448">
    <property type="entry name" value="Nucleotide-diphospho-sugar transferases"/>
    <property type="match status" value="1"/>
</dbReference>
<feature type="chain" id="PRO_5043271990" evidence="3">
    <location>
        <begin position="16"/>
        <end position="441"/>
    </location>
</feature>
<keyword evidence="3" id="KW-0732">Signal</keyword>